<dbReference type="GO" id="GO:0006310">
    <property type="term" value="P:DNA recombination"/>
    <property type="evidence" value="ECO:0007669"/>
    <property type="project" value="UniProtKB-KW"/>
</dbReference>
<dbReference type="Gene3D" id="1.10.443.10">
    <property type="entry name" value="Intergrase catalytic core"/>
    <property type="match status" value="1"/>
</dbReference>
<dbReference type="InterPro" id="IPR002104">
    <property type="entry name" value="Integrase_catalytic"/>
</dbReference>
<dbReference type="Gene3D" id="1.10.150.130">
    <property type="match status" value="1"/>
</dbReference>
<evidence type="ECO:0000313" key="8">
    <source>
        <dbReference type="Proteomes" id="UP000422221"/>
    </source>
</evidence>
<dbReference type="PANTHER" id="PTHR30349">
    <property type="entry name" value="PHAGE INTEGRASE-RELATED"/>
    <property type="match status" value="1"/>
</dbReference>
<evidence type="ECO:0000256" key="5">
    <source>
        <dbReference type="PROSITE-ProRule" id="PRU01248"/>
    </source>
</evidence>
<dbReference type="EMBL" id="VWMK01000014">
    <property type="protein sequence ID" value="KAA3762987.1"/>
    <property type="molecule type" value="Genomic_DNA"/>
</dbReference>
<organism evidence="7 8">
    <name type="scientific">Bacteroides salyersiae</name>
    <dbReference type="NCBI Taxonomy" id="291644"/>
    <lineage>
        <taxon>Bacteria</taxon>
        <taxon>Pseudomonadati</taxon>
        <taxon>Bacteroidota</taxon>
        <taxon>Bacteroidia</taxon>
        <taxon>Bacteroidales</taxon>
        <taxon>Bacteroidaceae</taxon>
        <taxon>Bacteroides</taxon>
    </lineage>
</organism>
<comment type="similarity">
    <text evidence="1">Belongs to the 'phage' integrase family.</text>
</comment>
<evidence type="ECO:0000256" key="2">
    <source>
        <dbReference type="ARBA" id="ARBA00022908"/>
    </source>
</evidence>
<sequence>METNKIKASLYNNQIISQTTNCPSFVSYIDEEIRKLSNAGRNGTAQNYKAAMNSFTKFIRNENFPLSSFTEEIVQKYESWLRNRYLSRNTISFYMRQLRSIYNKAVKANLTEQTFPFDNVYTGIDKTKKRAVDISVITKLIALDLSYSSSLCFARDLFLLSFYMRGMAFVDMAYLKHDNIKNGVIRYIRHKTDIMLEIKIEQCISDIINRYASKSKLGYLLPIITRTDAEKAYTQYKNKRSYYNKLLKKISQLIGPDILLTSYVSRHSWATIARNMNISLAVISAGMGHSSETMTRIYLTSLEASTIDQANSAILNHISSIHKNQ</sequence>
<dbReference type="GO" id="GO:0015074">
    <property type="term" value="P:DNA integration"/>
    <property type="evidence" value="ECO:0007669"/>
    <property type="project" value="UniProtKB-KW"/>
</dbReference>
<evidence type="ECO:0000313" key="7">
    <source>
        <dbReference type="EMBL" id="KAA3762987.1"/>
    </source>
</evidence>
<comment type="caution">
    <text evidence="7">The sequence shown here is derived from an EMBL/GenBank/DDBJ whole genome shotgun (WGS) entry which is preliminary data.</text>
</comment>
<dbReference type="PROSITE" id="PS51900">
    <property type="entry name" value="CB"/>
    <property type="match status" value="1"/>
</dbReference>
<dbReference type="PANTHER" id="PTHR30349:SF64">
    <property type="entry name" value="PROPHAGE INTEGRASE INTD-RELATED"/>
    <property type="match status" value="1"/>
</dbReference>
<name>A0A7J4XHD6_9BACE</name>
<accession>A0A7J4XHD6</accession>
<dbReference type="SUPFAM" id="SSF56349">
    <property type="entry name" value="DNA breaking-rejoining enzymes"/>
    <property type="match status" value="1"/>
</dbReference>
<dbReference type="GO" id="GO:0003677">
    <property type="term" value="F:DNA binding"/>
    <property type="evidence" value="ECO:0007669"/>
    <property type="project" value="UniProtKB-UniRule"/>
</dbReference>
<evidence type="ECO:0000256" key="1">
    <source>
        <dbReference type="ARBA" id="ARBA00008857"/>
    </source>
</evidence>
<gene>
    <name evidence="7" type="ORF">F3F73_14650</name>
</gene>
<dbReference type="RefSeq" id="WP_005929843.1">
    <property type="nucleotide sequence ID" value="NZ_CABKSE010000002.1"/>
</dbReference>
<evidence type="ECO:0000256" key="4">
    <source>
        <dbReference type="ARBA" id="ARBA00023172"/>
    </source>
</evidence>
<proteinExistence type="inferred from homology"/>
<dbReference type="InterPro" id="IPR010998">
    <property type="entry name" value="Integrase_recombinase_N"/>
</dbReference>
<keyword evidence="3 5" id="KW-0238">DNA-binding</keyword>
<dbReference type="AlphaFoldDB" id="A0A7J4XHD6"/>
<dbReference type="InterPro" id="IPR011010">
    <property type="entry name" value="DNA_brk_join_enz"/>
</dbReference>
<dbReference type="InterPro" id="IPR013762">
    <property type="entry name" value="Integrase-like_cat_sf"/>
</dbReference>
<evidence type="ECO:0000256" key="3">
    <source>
        <dbReference type="ARBA" id="ARBA00023125"/>
    </source>
</evidence>
<reference evidence="7 8" key="1">
    <citation type="journal article" date="2019" name="Nat. Med.">
        <title>A library of human gut bacterial isolates paired with longitudinal multiomics data enables mechanistic microbiome research.</title>
        <authorList>
            <person name="Poyet M."/>
            <person name="Groussin M."/>
            <person name="Gibbons S.M."/>
            <person name="Avila-Pacheco J."/>
            <person name="Jiang X."/>
            <person name="Kearney S.M."/>
            <person name="Perrotta A.R."/>
            <person name="Berdy B."/>
            <person name="Zhao S."/>
            <person name="Lieberman T.D."/>
            <person name="Swanson P.K."/>
            <person name="Smith M."/>
            <person name="Roesemann S."/>
            <person name="Alexander J.E."/>
            <person name="Rich S.A."/>
            <person name="Livny J."/>
            <person name="Vlamakis H."/>
            <person name="Clish C."/>
            <person name="Bullock K."/>
            <person name="Deik A."/>
            <person name="Scott J."/>
            <person name="Pierce K.A."/>
            <person name="Xavier R.J."/>
            <person name="Alm E.J."/>
        </authorList>
    </citation>
    <scope>NUCLEOTIDE SEQUENCE [LARGE SCALE GENOMIC DNA]</scope>
    <source>
        <strain evidence="7 8">BIOML-A10</strain>
    </source>
</reference>
<protein>
    <submittedName>
        <fullName evidence="7">Site-specific integrase</fullName>
    </submittedName>
</protein>
<feature type="domain" description="Core-binding (CB)" evidence="6">
    <location>
        <begin position="23"/>
        <end position="106"/>
    </location>
</feature>
<evidence type="ECO:0000259" key="6">
    <source>
        <dbReference type="PROSITE" id="PS51900"/>
    </source>
</evidence>
<keyword evidence="4" id="KW-0233">DNA recombination</keyword>
<dbReference type="InterPro" id="IPR025269">
    <property type="entry name" value="SAM-like_dom"/>
</dbReference>
<dbReference type="Pfam" id="PF13102">
    <property type="entry name" value="Phage_int_SAM_5"/>
    <property type="match status" value="1"/>
</dbReference>
<keyword evidence="2" id="KW-0229">DNA integration</keyword>
<dbReference type="Proteomes" id="UP000422221">
    <property type="component" value="Unassembled WGS sequence"/>
</dbReference>
<dbReference type="InterPro" id="IPR044068">
    <property type="entry name" value="CB"/>
</dbReference>
<dbReference type="Pfam" id="PF00589">
    <property type="entry name" value="Phage_integrase"/>
    <property type="match status" value="1"/>
</dbReference>
<dbReference type="InterPro" id="IPR050090">
    <property type="entry name" value="Tyrosine_recombinase_XerCD"/>
</dbReference>